<dbReference type="GO" id="GO:0016787">
    <property type="term" value="F:hydrolase activity"/>
    <property type="evidence" value="ECO:0007669"/>
    <property type="project" value="UniProtKB-KW"/>
</dbReference>
<evidence type="ECO:0000313" key="4">
    <source>
        <dbReference type="EMBL" id="MDZ5662285.1"/>
    </source>
</evidence>
<dbReference type="InterPro" id="IPR052193">
    <property type="entry name" value="Peptidase_C59"/>
</dbReference>
<evidence type="ECO:0000256" key="2">
    <source>
        <dbReference type="ARBA" id="ARBA00022801"/>
    </source>
</evidence>
<dbReference type="CDD" id="cd01902">
    <property type="entry name" value="Ntn_CGH"/>
    <property type="match status" value="1"/>
</dbReference>
<comment type="caution">
    <text evidence="4">The sequence shown here is derived from an EMBL/GenBank/DDBJ whole genome shotgun (WGS) entry which is preliminary data.</text>
</comment>
<dbReference type="EMBL" id="JAXQPW010000003">
    <property type="protein sequence ID" value="MDZ5662285.1"/>
    <property type="molecule type" value="Genomic_DNA"/>
</dbReference>
<keyword evidence="2 4" id="KW-0378">Hydrolase</keyword>
<evidence type="ECO:0000259" key="3">
    <source>
        <dbReference type="Pfam" id="PF02275"/>
    </source>
</evidence>
<dbReference type="SUPFAM" id="SSF56235">
    <property type="entry name" value="N-terminal nucleophile aminohydrolases (Ntn hydrolases)"/>
    <property type="match status" value="1"/>
</dbReference>
<dbReference type="Gene3D" id="3.60.60.10">
    <property type="entry name" value="Penicillin V Acylase, Chain A"/>
    <property type="match status" value="1"/>
</dbReference>
<evidence type="ECO:0000256" key="1">
    <source>
        <dbReference type="ARBA" id="ARBA00006625"/>
    </source>
</evidence>
<sequence length="323" mass="34987">MCTRILWNTTDVAVLAARTMDWPDSTAPVLTVLPRGMERRGGEVAGTSVVGEVGAMWTSRYGSVVTTMYGVGTADGVNEHGLAAHLLYLADTNFGDRDESRPGVHAGLWPQYLLDNAATVTEALALMAGVQVVMMEAEGHKATVHLALEDATGDSAIIEYLDGERFIHHDRDHIVLTNEPPYAEQRRLLAEQDFSAPSDTTPLAGNVDPVARFQRAAYFTGLLPPPSSERQAVAGVLAVARNVSIPFGAPYEGFGLYNTEYRTVVDLTNRRYFFELSTSPNVVWIDLDNLDFAPGRPTLLLDPDDIILSGEISASLTPGPAPF</sequence>
<organism evidence="4 5">
    <name type="scientific">Nocardioides renjunii</name>
    <dbReference type="NCBI Taxonomy" id="3095075"/>
    <lineage>
        <taxon>Bacteria</taxon>
        <taxon>Bacillati</taxon>
        <taxon>Actinomycetota</taxon>
        <taxon>Actinomycetes</taxon>
        <taxon>Propionibacteriales</taxon>
        <taxon>Nocardioidaceae</taxon>
        <taxon>Nocardioides</taxon>
    </lineage>
</organism>
<dbReference type="PANTHER" id="PTHR35527:SF2">
    <property type="entry name" value="HYDROLASE"/>
    <property type="match status" value="1"/>
</dbReference>
<accession>A0ABU5KCJ0</accession>
<dbReference type="InterPro" id="IPR029132">
    <property type="entry name" value="CBAH/NAAA_C"/>
</dbReference>
<gene>
    <name evidence="4" type="ORF">SFC79_10955</name>
</gene>
<feature type="domain" description="Choloylglycine hydrolase/NAAA C-terminal" evidence="3">
    <location>
        <begin position="2"/>
        <end position="291"/>
    </location>
</feature>
<comment type="similarity">
    <text evidence="1">Belongs to the peptidase C59 family.</text>
</comment>
<evidence type="ECO:0000313" key="5">
    <source>
        <dbReference type="Proteomes" id="UP001291999"/>
    </source>
</evidence>
<dbReference type="PANTHER" id="PTHR35527">
    <property type="entry name" value="CHOLOYLGLYCINE HYDROLASE"/>
    <property type="match status" value="1"/>
</dbReference>
<dbReference type="Pfam" id="PF02275">
    <property type="entry name" value="CBAH"/>
    <property type="match status" value="1"/>
</dbReference>
<dbReference type="RefSeq" id="WP_172271846.1">
    <property type="nucleotide sequence ID" value="NZ_JAXQPW010000003.1"/>
</dbReference>
<dbReference type="InterPro" id="IPR029055">
    <property type="entry name" value="Ntn_hydrolases_N"/>
</dbReference>
<protein>
    <submittedName>
        <fullName evidence="4">Linear amide C-N hydrolase</fullName>
    </submittedName>
</protein>
<dbReference type="Proteomes" id="UP001291999">
    <property type="component" value="Unassembled WGS sequence"/>
</dbReference>
<name>A0ABU5KCJ0_9ACTN</name>
<keyword evidence="5" id="KW-1185">Reference proteome</keyword>
<proteinExistence type="inferred from homology"/>
<reference evidence="4 5" key="1">
    <citation type="submission" date="2023-11" db="EMBL/GenBank/DDBJ databases">
        <title>Novel species in genus Nocardioides.</title>
        <authorList>
            <person name="Zhou H."/>
        </authorList>
    </citation>
    <scope>NUCLEOTIDE SEQUENCE [LARGE SCALE GENOMIC DNA]</scope>
    <source>
        <strain evidence="4 5">S-58</strain>
    </source>
</reference>